<dbReference type="GO" id="GO:0030126">
    <property type="term" value="C:COPI vesicle coat"/>
    <property type="evidence" value="ECO:0007669"/>
    <property type="project" value="UniProtKB-UniRule"/>
</dbReference>
<dbReference type="OMA" id="NELMLHS"/>
<dbReference type="HOGENOM" id="CLU_086803_0_0_1"/>
<gene>
    <name evidence="14" type="ORF">G210_0685</name>
</gene>
<keyword evidence="9 12" id="KW-0472">Membrane</keyword>
<evidence type="ECO:0000313" key="15">
    <source>
        <dbReference type="Proteomes" id="UP000011777"/>
    </source>
</evidence>
<dbReference type="FunFam" id="3.30.450.60:FF:000013">
    <property type="entry name" value="Coatomer subunit zeta"/>
    <property type="match status" value="1"/>
</dbReference>
<organism evidence="14 15">
    <name type="scientific">Candida maltosa (strain Xu316)</name>
    <name type="common">Yeast</name>
    <dbReference type="NCBI Taxonomy" id="1245528"/>
    <lineage>
        <taxon>Eukaryota</taxon>
        <taxon>Fungi</taxon>
        <taxon>Dikarya</taxon>
        <taxon>Ascomycota</taxon>
        <taxon>Saccharomycotina</taxon>
        <taxon>Pichiomycetes</taxon>
        <taxon>Debaryomycetaceae</taxon>
        <taxon>Candida/Lodderomyces clade</taxon>
        <taxon>Candida</taxon>
    </lineage>
</organism>
<comment type="similarity">
    <text evidence="2 12">Belongs to the adaptor complexes small subunit family.</text>
</comment>
<proteinExistence type="inferred from homology"/>
<protein>
    <recommendedName>
        <fullName evidence="12">Coatomer subunit zeta</fullName>
    </recommendedName>
</protein>
<evidence type="ECO:0000313" key="14">
    <source>
        <dbReference type="EMBL" id="EMG48703.1"/>
    </source>
</evidence>
<keyword evidence="6 12" id="KW-0931">ER-Golgi transport</keyword>
<dbReference type="SUPFAM" id="SSF64356">
    <property type="entry name" value="SNARE-like"/>
    <property type="match status" value="1"/>
</dbReference>
<keyword evidence="4 12" id="KW-0813">Transport</keyword>
<evidence type="ECO:0000256" key="12">
    <source>
        <dbReference type="RuleBase" id="RU366053"/>
    </source>
</evidence>
<keyword evidence="10 12" id="KW-0968">Cytoplasmic vesicle</keyword>
<dbReference type="GO" id="GO:0006890">
    <property type="term" value="P:retrograde vesicle-mediated transport, Golgi to endoplasmic reticulum"/>
    <property type="evidence" value="ECO:0007669"/>
    <property type="project" value="UniProtKB-UniRule"/>
</dbReference>
<evidence type="ECO:0000256" key="10">
    <source>
        <dbReference type="ARBA" id="ARBA00023329"/>
    </source>
</evidence>
<evidence type="ECO:0000256" key="1">
    <source>
        <dbReference type="ARBA" id="ARBA00004255"/>
    </source>
</evidence>
<evidence type="ECO:0000256" key="9">
    <source>
        <dbReference type="ARBA" id="ARBA00023136"/>
    </source>
</evidence>
<dbReference type="PANTHER" id="PTHR11043">
    <property type="entry name" value="ZETA-COAT PROTEIN"/>
    <property type="match status" value="1"/>
</dbReference>
<dbReference type="AlphaFoldDB" id="M3J9B8"/>
<sequence length="198" mass="22369">MSLNVSLYTVSAVLILDNEGDRLFAKYYKPSLPEDSSNVKFPNQFESQQQQFKFEKSLFSKIYKVNQDILLYDNHLIAYKQSNDVLLVLVSPLNENESLVYSTMNNLFESLTILLNNTVDKQTILEKYDMVSLAIDETIDDGIIIEYDPATIVSRVTNPPSGTLEGVNLKNIDISEKGLFNALSFASKKLGERLQQGL</sequence>
<dbReference type="InterPro" id="IPR011012">
    <property type="entry name" value="Longin-like_dom_sf"/>
</dbReference>
<dbReference type="eggNOG" id="KOG3343">
    <property type="taxonomic scope" value="Eukaryota"/>
</dbReference>
<reference evidence="14 15" key="1">
    <citation type="submission" date="2013-02" db="EMBL/GenBank/DDBJ databases">
        <title>Genome sequence of Candida maltosa Xu316, a potential industrial strain for xylitol and ethanol production.</title>
        <authorList>
            <person name="Yu J."/>
            <person name="Wang Q."/>
            <person name="Geng X."/>
            <person name="Bao W."/>
            <person name="He P."/>
            <person name="Cai J."/>
        </authorList>
    </citation>
    <scope>NUCLEOTIDE SEQUENCE [LARGE SCALE GENOMIC DNA]</scope>
    <source>
        <strain evidence="15">Xu316</strain>
    </source>
</reference>
<keyword evidence="8 12" id="KW-0333">Golgi apparatus</keyword>
<dbReference type="InterPro" id="IPR022775">
    <property type="entry name" value="AP_mu_sigma_su"/>
</dbReference>
<evidence type="ECO:0000256" key="3">
    <source>
        <dbReference type="ARBA" id="ARBA00011775"/>
    </source>
</evidence>
<evidence type="ECO:0000256" key="2">
    <source>
        <dbReference type="ARBA" id="ARBA00006972"/>
    </source>
</evidence>
<comment type="caution">
    <text evidence="14">The sequence shown here is derived from an EMBL/GenBank/DDBJ whole genome shotgun (WGS) entry which is preliminary data.</text>
</comment>
<comment type="subunit">
    <text evidence="3 12">Oligomeric complex that consists of at least the alpha, beta, beta', gamma, delta, epsilon and zeta subunits.</text>
</comment>
<dbReference type="PANTHER" id="PTHR11043:SF0">
    <property type="entry name" value="COATOMER SUBUNIT ZETA"/>
    <property type="match status" value="1"/>
</dbReference>
<keyword evidence="5 12" id="KW-0963">Cytoplasm</keyword>
<dbReference type="Pfam" id="PF01217">
    <property type="entry name" value="Clat_adaptor_s"/>
    <property type="match status" value="1"/>
</dbReference>
<comment type="subcellular location">
    <subcellularLocation>
        <location evidence="12">Cytoplasm</location>
    </subcellularLocation>
    <subcellularLocation>
        <location evidence="1 12">Golgi apparatus membrane</location>
        <topology evidence="1 12">Peripheral membrane protein</topology>
        <orientation evidence="1 12">Cytoplasmic side</orientation>
    </subcellularLocation>
    <subcellularLocation>
        <location evidence="12">Cytoplasmic vesicle</location>
        <location evidence="12">COPI-coated vesicle membrane</location>
        <topology evidence="12">Peripheral membrane protein</topology>
        <orientation evidence="12">Cytoplasmic side</orientation>
    </subcellularLocation>
</comment>
<dbReference type="EMBL" id="AOGT01001003">
    <property type="protein sequence ID" value="EMG48703.1"/>
    <property type="molecule type" value="Genomic_DNA"/>
</dbReference>
<feature type="domain" description="AP complex mu/sigma subunit" evidence="13">
    <location>
        <begin position="10"/>
        <end position="157"/>
    </location>
</feature>
<dbReference type="GO" id="GO:0000139">
    <property type="term" value="C:Golgi membrane"/>
    <property type="evidence" value="ECO:0007669"/>
    <property type="project" value="UniProtKB-SubCell"/>
</dbReference>
<comment type="function">
    <text evidence="11">The coatomer is a cytosolic protein complex that binds to dilysine motifs and reversibly associates with Golgi non-clathrin-coated vesicles, which further mediate biosynthetic protein transport from the ER, via the Golgi up to the trans Golgi network. Coatomer complex is required for budding from Golgi membranes, and is essential for the retrograde Golgi-to-ER transport of dilysine-tagged proteins. The zeta subunit may be involved in regulating the coat assembly and, hence, the rate of biosynthetic protein transport due to its association-dissociation properties with the coatomer complex.</text>
</comment>
<dbReference type="GO" id="GO:0006886">
    <property type="term" value="P:intracellular protein transport"/>
    <property type="evidence" value="ECO:0007669"/>
    <property type="project" value="TreeGrafter"/>
</dbReference>
<evidence type="ECO:0000256" key="5">
    <source>
        <dbReference type="ARBA" id="ARBA00022490"/>
    </source>
</evidence>
<evidence type="ECO:0000256" key="8">
    <source>
        <dbReference type="ARBA" id="ARBA00023034"/>
    </source>
</evidence>
<evidence type="ECO:0000256" key="7">
    <source>
        <dbReference type="ARBA" id="ARBA00022927"/>
    </source>
</evidence>
<dbReference type="Gene3D" id="3.30.450.60">
    <property type="match status" value="1"/>
</dbReference>
<accession>M3J9B8</accession>
<name>M3J9B8_CANMX</name>
<evidence type="ECO:0000256" key="6">
    <source>
        <dbReference type="ARBA" id="ARBA00022892"/>
    </source>
</evidence>
<evidence type="ECO:0000259" key="13">
    <source>
        <dbReference type="Pfam" id="PF01217"/>
    </source>
</evidence>
<dbReference type="STRING" id="1245528.M3J9B8"/>
<keyword evidence="15" id="KW-1185">Reference proteome</keyword>
<dbReference type="OrthoDB" id="10249988at2759"/>
<dbReference type="Proteomes" id="UP000011777">
    <property type="component" value="Unassembled WGS sequence"/>
</dbReference>
<dbReference type="InterPro" id="IPR039652">
    <property type="entry name" value="Coatomer_zeta"/>
</dbReference>
<evidence type="ECO:0000256" key="4">
    <source>
        <dbReference type="ARBA" id="ARBA00022448"/>
    </source>
</evidence>
<keyword evidence="7 12" id="KW-0653">Protein transport</keyword>
<dbReference type="GO" id="GO:0006891">
    <property type="term" value="P:intra-Golgi vesicle-mediated transport"/>
    <property type="evidence" value="ECO:0007669"/>
    <property type="project" value="TreeGrafter"/>
</dbReference>
<evidence type="ECO:0000256" key="11">
    <source>
        <dbReference type="ARBA" id="ARBA00045555"/>
    </source>
</evidence>